<dbReference type="RefSeq" id="WP_188383077.1">
    <property type="nucleotide sequence ID" value="NZ_BMEY01000002.1"/>
</dbReference>
<evidence type="ECO:0000313" key="2">
    <source>
        <dbReference type="EMBL" id="GGA63849.1"/>
    </source>
</evidence>
<sequence length="83" mass="9279">MRHPYEKFIRGELVAIGLALLFGLIALIQGIFILIIIGLYLVSASLAFDGLIGMNMRNQVHGIKQLLRAGLLFIFATFLLFFL</sequence>
<evidence type="ECO:0000256" key="1">
    <source>
        <dbReference type="SAM" id="Phobius"/>
    </source>
</evidence>
<name>A0A916RP42_9BACI</name>
<keyword evidence="1" id="KW-1133">Transmembrane helix</keyword>
<gene>
    <name evidence="2" type="ORF">GCM10008025_04620</name>
</gene>
<feature type="transmembrane region" description="Helical" evidence="1">
    <location>
        <begin position="12"/>
        <end position="42"/>
    </location>
</feature>
<dbReference type="Proteomes" id="UP000613512">
    <property type="component" value="Unassembled WGS sequence"/>
</dbReference>
<feature type="transmembrane region" description="Helical" evidence="1">
    <location>
        <begin position="62"/>
        <end position="82"/>
    </location>
</feature>
<keyword evidence="3" id="KW-1185">Reference proteome</keyword>
<organism evidence="2 3">
    <name type="scientific">Ornithinibacillus halotolerans</name>
    <dbReference type="NCBI Taxonomy" id="1274357"/>
    <lineage>
        <taxon>Bacteria</taxon>
        <taxon>Bacillati</taxon>
        <taxon>Bacillota</taxon>
        <taxon>Bacilli</taxon>
        <taxon>Bacillales</taxon>
        <taxon>Bacillaceae</taxon>
        <taxon>Ornithinibacillus</taxon>
    </lineage>
</organism>
<dbReference type="EMBL" id="BMEY01000002">
    <property type="protein sequence ID" value="GGA63849.1"/>
    <property type="molecule type" value="Genomic_DNA"/>
</dbReference>
<protein>
    <submittedName>
        <fullName evidence="2">Uncharacterized protein</fullName>
    </submittedName>
</protein>
<keyword evidence="1" id="KW-0472">Membrane</keyword>
<comment type="caution">
    <text evidence="2">The sequence shown here is derived from an EMBL/GenBank/DDBJ whole genome shotgun (WGS) entry which is preliminary data.</text>
</comment>
<accession>A0A916RP42</accession>
<dbReference type="AlphaFoldDB" id="A0A916RP42"/>
<reference evidence="2" key="2">
    <citation type="submission" date="2020-09" db="EMBL/GenBank/DDBJ databases">
        <authorList>
            <person name="Sun Q."/>
            <person name="Zhou Y."/>
        </authorList>
    </citation>
    <scope>NUCLEOTIDE SEQUENCE</scope>
    <source>
        <strain evidence="2">CGMCC 1.12408</strain>
    </source>
</reference>
<keyword evidence="1" id="KW-0812">Transmembrane</keyword>
<evidence type="ECO:0000313" key="3">
    <source>
        <dbReference type="Proteomes" id="UP000613512"/>
    </source>
</evidence>
<reference evidence="2" key="1">
    <citation type="journal article" date="2014" name="Int. J. Syst. Evol. Microbiol.">
        <title>Complete genome sequence of Corynebacterium casei LMG S-19264T (=DSM 44701T), isolated from a smear-ripened cheese.</title>
        <authorList>
            <consortium name="US DOE Joint Genome Institute (JGI-PGF)"/>
            <person name="Walter F."/>
            <person name="Albersmeier A."/>
            <person name="Kalinowski J."/>
            <person name="Ruckert C."/>
        </authorList>
    </citation>
    <scope>NUCLEOTIDE SEQUENCE</scope>
    <source>
        <strain evidence="2">CGMCC 1.12408</strain>
    </source>
</reference>
<proteinExistence type="predicted"/>